<evidence type="ECO:0000313" key="3">
    <source>
        <dbReference type="Proteomes" id="UP001595629"/>
    </source>
</evidence>
<organism evidence="2 3">
    <name type="scientific">Lutimaribacter marinistellae</name>
    <dbReference type="NCBI Taxonomy" id="1820329"/>
    <lineage>
        <taxon>Bacteria</taxon>
        <taxon>Pseudomonadati</taxon>
        <taxon>Pseudomonadota</taxon>
        <taxon>Alphaproteobacteria</taxon>
        <taxon>Rhodobacterales</taxon>
        <taxon>Roseobacteraceae</taxon>
        <taxon>Lutimaribacter</taxon>
    </lineage>
</organism>
<dbReference type="EMBL" id="JBHRXI010000016">
    <property type="protein sequence ID" value="MFC3615030.1"/>
    <property type="molecule type" value="Genomic_DNA"/>
</dbReference>
<evidence type="ECO:0000256" key="1">
    <source>
        <dbReference type="SAM" id="MobiDB-lite"/>
    </source>
</evidence>
<protein>
    <submittedName>
        <fullName evidence="2">Uncharacterized protein</fullName>
    </submittedName>
</protein>
<proteinExistence type="predicted"/>
<accession>A0ABV7TI92</accession>
<name>A0ABV7TI92_9RHOB</name>
<feature type="region of interest" description="Disordered" evidence="1">
    <location>
        <begin position="28"/>
        <end position="74"/>
    </location>
</feature>
<reference evidence="3" key="1">
    <citation type="journal article" date="2019" name="Int. J. Syst. Evol. Microbiol.">
        <title>The Global Catalogue of Microorganisms (GCM) 10K type strain sequencing project: providing services to taxonomists for standard genome sequencing and annotation.</title>
        <authorList>
            <consortium name="The Broad Institute Genomics Platform"/>
            <consortium name="The Broad Institute Genome Sequencing Center for Infectious Disease"/>
            <person name="Wu L."/>
            <person name="Ma J."/>
        </authorList>
    </citation>
    <scope>NUCLEOTIDE SEQUENCE [LARGE SCALE GENOMIC DNA]</scope>
    <source>
        <strain evidence="3">KCTC 42911</strain>
    </source>
</reference>
<keyword evidence="3" id="KW-1185">Reference proteome</keyword>
<gene>
    <name evidence="2" type="ORF">ACFORG_14775</name>
</gene>
<dbReference type="Proteomes" id="UP001595629">
    <property type="component" value="Unassembled WGS sequence"/>
</dbReference>
<dbReference type="RefSeq" id="WP_386736303.1">
    <property type="nucleotide sequence ID" value="NZ_JBHRXI010000016.1"/>
</dbReference>
<evidence type="ECO:0000313" key="2">
    <source>
        <dbReference type="EMBL" id="MFC3615030.1"/>
    </source>
</evidence>
<comment type="caution">
    <text evidence="2">The sequence shown here is derived from an EMBL/GenBank/DDBJ whole genome shotgun (WGS) entry which is preliminary data.</text>
</comment>
<sequence length="74" mass="8058">MNANHIINMIVKMVIGKLVHTGMNAGFDAMSKMGSRKGKPQSGAADEQFAEDSNGPWTRENSAKIKQATRLPRS</sequence>